<accession>A0A5J4S5T0</accession>
<dbReference type="AlphaFoldDB" id="A0A5J4S5T0"/>
<dbReference type="Gene3D" id="2.170.130.10">
    <property type="entry name" value="TonB-dependent receptor, plug domain"/>
    <property type="match status" value="1"/>
</dbReference>
<dbReference type="InterPro" id="IPR039426">
    <property type="entry name" value="TonB-dep_rcpt-like"/>
</dbReference>
<proteinExistence type="predicted"/>
<dbReference type="EMBL" id="SNRY01000388">
    <property type="protein sequence ID" value="KAA6341449.1"/>
    <property type="molecule type" value="Genomic_DNA"/>
</dbReference>
<evidence type="ECO:0000256" key="1">
    <source>
        <dbReference type="SAM" id="Phobius"/>
    </source>
</evidence>
<dbReference type="Gene3D" id="2.60.40.1120">
    <property type="entry name" value="Carboxypeptidase-like, regulatory domain"/>
    <property type="match status" value="1"/>
</dbReference>
<dbReference type="SUPFAM" id="SSF56935">
    <property type="entry name" value="Porins"/>
    <property type="match status" value="1"/>
</dbReference>
<dbReference type="InterPro" id="IPR008969">
    <property type="entry name" value="CarboxyPept-like_regulatory"/>
</dbReference>
<dbReference type="PROSITE" id="PS52016">
    <property type="entry name" value="TONB_DEPENDENT_REC_3"/>
    <property type="match status" value="1"/>
</dbReference>
<dbReference type="Pfam" id="PF00593">
    <property type="entry name" value="TonB_dep_Rec_b-barrel"/>
    <property type="match status" value="1"/>
</dbReference>
<dbReference type="Pfam" id="PF13715">
    <property type="entry name" value="CarbopepD_reg_2"/>
    <property type="match status" value="1"/>
</dbReference>
<feature type="domain" description="TonB-dependent receptor plug" evidence="3">
    <location>
        <begin position="150"/>
        <end position="261"/>
    </location>
</feature>
<keyword evidence="1" id="KW-1133">Transmembrane helix</keyword>
<keyword evidence="1" id="KW-0812">Transmembrane</keyword>
<organism evidence="4">
    <name type="scientific">termite gut metagenome</name>
    <dbReference type="NCBI Taxonomy" id="433724"/>
    <lineage>
        <taxon>unclassified sequences</taxon>
        <taxon>metagenomes</taxon>
        <taxon>organismal metagenomes</taxon>
    </lineage>
</organism>
<protein>
    <submittedName>
        <fullName evidence="4">TonB-dependent receptor SusC</fullName>
    </submittedName>
</protein>
<reference evidence="4" key="1">
    <citation type="submission" date="2019-03" db="EMBL/GenBank/DDBJ databases">
        <title>Single cell metagenomics reveals metabolic interactions within the superorganism composed of flagellate Streblomastix strix and complex community of Bacteroidetes bacteria on its surface.</title>
        <authorList>
            <person name="Treitli S.C."/>
            <person name="Kolisko M."/>
            <person name="Husnik F."/>
            <person name="Keeling P."/>
            <person name="Hampl V."/>
        </authorList>
    </citation>
    <scope>NUCLEOTIDE SEQUENCE</scope>
    <source>
        <strain evidence="4">STM</strain>
    </source>
</reference>
<dbReference type="InterPro" id="IPR012910">
    <property type="entry name" value="Plug_dom"/>
</dbReference>
<dbReference type="InterPro" id="IPR037066">
    <property type="entry name" value="Plug_dom_sf"/>
</dbReference>
<keyword evidence="1" id="KW-0472">Membrane</keyword>
<comment type="caution">
    <text evidence="4">The sequence shown here is derived from an EMBL/GenBank/DDBJ whole genome shotgun (WGS) entry which is preliminary data.</text>
</comment>
<name>A0A5J4S5T0_9ZZZZ</name>
<evidence type="ECO:0000313" key="4">
    <source>
        <dbReference type="EMBL" id="KAA6341449.1"/>
    </source>
</evidence>
<evidence type="ECO:0000259" key="2">
    <source>
        <dbReference type="Pfam" id="PF00593"/>
    </source>
</evidence>
<dbReference type="Pfam" id="PF07715">
    <property type="entry name" value="Plug"/>
    <property type="match status" value="1"/>
</dbReference>
<gene>
    <name evidence="4" type="ORF">EZS27_010736</name>
</gene>
<sequence length="1196" mass="132898">MKDSDKNSFSYSNSLSNSLIRLGRIITLAFVLTFFYVTNLLAMEYEQAVVASTTELQQSITVFGIVADSNRDPLIGVSIMVKGTNNGTITDGNGRFNITVSGNNAVLTFSFLGFKSQEVSVGTRRSFSIVLEEDNVQLEDVVVVAYGTAKKKDLTGAITSVDTKIIGVQSNSSITRSLEGTVPGLQVASVDGQPGLDMGIRVRGLGTSEQDNANALVVIDGVPMQYNNPLATINSKDIANIIVLKDAASTALYGSRGANGVVLITTKKGASGKAKVSLEARWGVNQAGPNRLKTMDNPKDIYEYVWQMNYNSYRYGVNNGGSANYTNNVQNPNVSHEEAALFASQHLFDYNGSAQFQRNILGNWMLYNVPGAVYTPTNVGNTNESATMSGAYLVNPDGKLNPNAALLYNDSYADELLQNRFRQEYNVSASGGTEKINYMVSLGYLADPSYISTSKFARYSGRSVVDAQVYKWLKVGANVSYAHRTTDSPPNRSGEGRNMGDNRENVFAVMNGQNQLTQLYARDENGNYKYDANGNKLVHQRAGDTWSPLGPTAAPYSTFDILRVMELDLDEQISNDLNTRTYAEIKFLNDFTFTTNLALDKYFLTRTRYRNGELGRAAGVAWFGKENRTTTNLNAQQLLSYNHDFDIHHIDAMVGHEYNEYLWEALYYRSTHELIPGYLGYKNFVGHYTGDRMNEPGGSAEKFAMDSYLARANYIYNDKYYVSASLRRDGSSKFKYNEDRWGTFWSIGGGWRITSEDFMKSTEDWLNNLKIRASYGVIGNQNGIPTYASYQTWNYSANYQSATNGQGTPASYNLSQGGYVNEHLTWENNRTFDAGIDFNLFGRIYGTFDFYNRNNINAFYDNQIPFSLGQNAVKQNAAQIRNRGFEVELNVDIIKTKDMLWTVSLNGTHYNTIMKKLPEGQGSTSYDGNVLASSTGWSIAGSGAWNPTYLRGTGLPYYNAYLYKYEGPDPNTGLPLYYHKVTDEDHKGGLFTDIPVGGGAKTTNYNMADRYEQGDVIPDWIGGFNTTFTYKNFDFTGVLAYQIGGKFFRRDFMYFHYANELQRDGGVIGLSRELVGNTWTPENTGAKFPIAMYNNGNGLGSGTMVNANGANMTDLALFDASYLSVKNITVGYNLPKEWLSRLGVSNVRIFASGDNLLLFTSHSGLDPRMSLLGGFDVDNYVYPFLRTYNLGINIDF</sequence>
<dbReference type="InterPro" id="IPR023996">
    <property type="entry name" value="TonB-dep_OMP_SusC/RagA"/>
</dbReference>
<dbReference type="NCBIfam" id="TIGR04056">
    <property type="entry name" value="OMP_RagA_SusC"/>
    <property type="match status" value="1"/>
</dbReference>
<feature type="domain" description="TonB-dependent receptor-like beta-barrel" evidence="2">
    <location>
        <begin position="527"/>
        <end position="959"/>
    </location>
</feature>
<keyword evidence="4" id="KW-0675">Receptor</keyword>
<dbReference type="InterPro" id="IPR000531">
    <property type="entry name" value="Beta-barrel_TonB"/>
</dbReference>
<dbReference type="InterPro" id="IPR023997">
    <property type="entry name" value="TonB-dep_OMP_SusC/RagA_CS"/>
</dbReference>
<feature type="transmembrane region" description="Helical" evidence="1">
    <location>
        <begin position="21"/>
        <end position="42"/>
    </location>
</feature>
<dbReference type="NCBIfam" id="TIGR04057">
    <property type="entry name" value="SusC_RagA_signa"/>
    <property type="match status" value="1"/>
</dbReference>
<evidence type="ECO:0000259" key="3">
    <source>
        <dbReference type="Pfam" id="PF07715"/>
    </source>
</evidence>
<dbReference type="SUPFAM" id="SSF49464">
    <property type="entry name" value="Carboxypeptidase regulatory domain-like"/>
    <property type="match status" value="1"/>
</dbReference>